<feature type="domain" description="Helicase ATP-binding" evidence="2">
    <location>
        <begin position="520"/>
        <end position="684"/>
    </location>
</feature>
<keyword evidence="4" id="KW-0547">Nucleotide-binding</keyword>
<dbReference type="InterPro" id="IPR049730">
    <property type="entry name" value="SNF2/RAD54-like_C"/>
</dbReference>
<dbReference type="InterPro" id="IPR014001">
    <property type="entry name" value="Helicase_ATP-bd"/>
</dbReference>
<dbReference type="EMBL" id="CP108195">
    <property type="protein sequence ID" value="WTS19108.1"/>
    <property type="molecule type" value="Genomic_DNA"/>
</dbReference>
<dbReference type="SMART" id="SM00487">
    <property type="entry name" value="DEXDc"/>
    <property type="match status" value="1"/>
</dbReference>
<dbReference type="Pfam" id="PF00271">
    <property type="entry name" value="Helicase_C"/>
    <property type="match status" value="1"/>
</dbReference>
<proteinExistence type="predicted"/>
<evidence type="ECO:0000256" key="1">
    <source>
        <dbReference type="ARBA" id="ARBA00022801"/>
    </source>
</evidence>
<organism evidence="4">
    <name type="scientific">Streptomyces sp. NBC_00119</name>
    <dbReference type="NCBI Taxonomy" id="2975659"/>
    <lineage>
        <taxon>Bacteria</taxon>
        <taxon>Bacillati</taxon>
        <taxon>Actinomycetota</taxon>
        <taxon>Actinomycetes</taxon>
        <taxon>Kitasatosporales</taxon>
        <taxon>Streptomycetaceae</taxon>
        <taxon>Streptomyces</taxon>
    </lineage>
</organism>
<evidence type="ECO:0000259" key="3">
    <source>
        <dbReference type="PROSITE" id="PS51194"/>
    </source>
</evidence>
<accession>A0AAU1UPD9</accession>
<dbReference type="PROSITE" id="PS51194">
    <property type="entry name" value="HELICASE_CTER"/>
    <property type="match status" value="1"/>
</dbReference>
<dbReference type="AlphaFoldDB" id="A0AAU1UPD9"/>
<sequence>MRACTAVFLPGDPARQGRIAFHAVGGGPLPRGVPVADMEIVVAHGRGARRRTVPAVVRPLAEVLPWLLSGDGTRSSTVEAWRHAALYALHMAGRGLLLPGVSAQGHDSWRLGPYAEQDARWVRELAGAMVPAGYAVVVEREPGAGTGPVLIPDPYERVRAFMDAVVDCLPRTPAAEVAAGIRPFAAREPLHVPELRAWAARVADGRDTGVRLSLRIELPDGGPAAYEGEAYGAKAGGEESYTVDGPEDWSGEDAFAQGWPHVESAGEPGEAVRAVAQVHALSDPLLLADAAEVFAEAPDGFGPRAVEQVRELLGRAGQAWPPLVRLARQTAPAELDLDDDEFMSLLESGVEALAAVGIGVHLPRDLARELTAHAVIGPDEAPEREEAPAFFSPEQLLSFRWQFAVGDRTLTQDELDRLAQARRPLVRLRDQWVVVDADLLRKARRVRREVGALEALGAALTGSVEGPEGALVPVRPSGWLADLRDRIAAPEHAQDAGRAAPAALRANLRGYQSRGLAWLGQMTNLGLGACLADDMGLGKTVTTLALHLRRHEDAQASVAAPAGPTLVVCPASLLGNWGREIDTFAPGTPWRRHHGPGRDLTGLKQDEVVLTTYGTMRRDREVLSAAGPWGMIVADEAQHVKNPTGATAKALRTLPGQARVALSGTPVENNLTELWALLDWCTPGLLGPLKTFRDRYARAAERAARGSKADDADAAAAERLGRLIRPFILRRRKSDPGIAPELPAKTETDQRVLLSREQTVLYEAQVRESLAAIRRTKGIARHGLVLKLLTALKQICNHPAQYLKEPDTARLTGRSGKLGLLDELLDVILAEDDSALLFTQYTQMARLLERHLTTRGVNCLYLHGRTPVKRREEMVAAFQRGEAPVFLLSLKAAGTGLNLTRAGHVIHYDRWWNPAVEDQATDRAHRIGQTRPIQVHRLVTEGTVEDRIAQLLANKRGLADAVLHGQGEAALTDLDDDELADLVSLHTTAHDGSTR</sequence>
<dbReference type="GO" id="GO:0005524">
    <property type="term" value="F:ATP binding"/>
    <property type="evidence" value="ECO:0007669"/>
    <property type="project" value="InterPro"/>
</dbReference>
<dbReference type="InterPro" id="IPR038718">
    <property type="entry name" value="SNF2-like_sf"/>
</dbReference>
<dbReference type="FunFam" id="3.40.50.10810:FF:000031">
    <property type="entry name" value="Helicase, SNF2/RAD54 family"/>
    <property type="match status" value="1"/>
</dbReference>
<keyword evidence="1" id="KW-0378">Hydrolase</keyword>
<keyword evidence="4" id="KW-0347">Helicase</keyword>
<dbReference type="Pfam" id="PF00176">
    <property type="entry name" value="SNF2-rel_dom"/>
    <property type="match status" value="1"/>
</dbReference>
<feature type="domain" description="Helicase C-terminal" evidence="3">
    <location>
        <begin position="820"/>
        <end position="975"/>
    </location>
</feature>
<protein>
    <submittedName>
        <fullName evidence="4">DEAD/DEAH box helicase</fullName>
    </submittedName>
</protein>
<dbReference type="PROSITE" id="PS51192">
    <property type="entry name" value="HELICASE_ATP_BIND_1"/>
    <property type="match status" value="1"/>
</dbReference>
<dbReference type="GO" id="GO:0004386">
    <property type="term" value="F:helicase activity"/>
    <property type="evidence" value="ECO:0007669"/>
    <property type="project" value="UniProtKB-KW"/>
</dbReference>
<name>A0AAU1UPD9_9ACTN</name>
<dbReference type="Gene3D" id="3.40.50.10810">
    <property type="entry name" value="Tandem AAA-ATPase domain"/>
    <property type="match status" value="1"/>
</dbReference>
<dbReference type="CDD" id="cd18793">
    <property type="entry name" value="SF2_C_SNF"/>
    <property type="match status" value="1"/>
</dbReference>
<dbReference type="GO" id="GO:0016787">
    <property type="term" value="F:hydrolase activity"/>
    <property type="evidence" value="ECO:0007669"/>
    <property type="project" value="UniProtKB-KW"/>
</dbReference>
<dbReference type="SMART" id="SM00490">
    <property type="entry name" value="HELICc"/>
    <property type="match status" value="1"/>
</dbReference>
<dbReference type="FunFam" id="3.40.50.300:FF:000533">
    <property type="entry name" value="Helicase, Snf2 family"/>
    <property type="match status" value="1"/>
</dbReference>
<evidence type="ECO:0000313" key="4">
    <source>
        <dbReference type="EMBL" id="WTS19108.1"/>
    </source>
</evidence>
<keyword evidence="4" id="KW-0067">ATP-binding</keyword>
<dbReference type="InterPro" id="IPR022138">
    <property type="entry name" value="DUF3670"/>
</dbReference>
<dbReference type="Pfam" id="PF12419">
    <property type="entry name" value="DUF3670"/>
    <property type="match status" value="1"/>
</dbReference>
<dbReference type="InterPro" id="IPR000330">
    <property type="entry name" value="SNF2_N"/>
</dbReference>
<dbReference type="InterPro" id="IPR027417">
    <property type="entry name" value="P-loop_NTPase"/>
</dbReference>
<evidence type="ECO:0000259" key="2">
    <source>
        <dbReference type="PROSITE" id="PS51192"/>
    </source>
</evidence>
<dbReference type="Gene3D" id="3.40.50.300">
    <property type="entry name" value="P-loop containing nucleotide triphosphate hydrolases"/>
    <property type="match status" value="1"/>
</dbReference>
<reference evidence="4" key="1">
    <citation type="submission" date="2022-10" db="EMBL/GenBank/DDBJ databases">
        <title>The complete genomes of actinobacterial strains from the NBC collection.</title>
        <authorList>
            <person name="Joergensen T.S."/>
            <person name="Alvarez Arevalo M."/>
            <person name="Sterndorff E.B."/>
            <person name="Faurdal D."/>
            <person name="Vuksanovic O."/>
            <person name="Mourched A.-S."/>
            <person name="Charusanti P."/>
            <person name="Shaw S."/>
            <person name="Blin K."/>
            <person name="Weber T."/>
        </authorList>
    </citation>
    <scope>NUCLEOTIDE SEQUENCE</scope>
    <source>
        <strain evidence="4">NBC_00119</strain>
    </source>
</reference>
<dbReference type="SUPFAM" id="SSF52540">
    <property type="entry name" value="P-loop containing nucleoside triphosphate hydrolases"/>
    <property type="match status" value="2"/>
</dbReference>
<gene>
    <name evidence="4" type="ORF">OHU69_49120</name>
</gene>
<dbReference type="PANTHER" id="PTHR10799">
    <property type="entry name" value="SNF2/RAD54 HELICASE FAMILY"/>
    <property type="match status" value="1"/>
</dbReference>
<dbReference type="InterPro" id="IPR001650">
    <property type="entry name" value="Helicase_C-like"/>
</dbReference>